<evidence type="ECO:0000313" key="4">
    <source>
        <dbReference type="Proteomes" id="UP000279089"/>
    </source>
</evidence>
<dbReference type="Proteomes" id="UP000279089">
    <property type="component" value="Unassembled WGS sequence"/>
</dbReference>
<feature type="region of interest" description="Disordered" evidence="1">
    <location>
        <begin position="594"/>
        <end position="713"/>
    </location>
</feature>
<dbReference type="RefSeq" id="WP_120515897.1">
    <property type="nucleotide sequence ID" value="NZ_QXZY01000004.1"/>
</dbReference>
<name>A0A3N4MJA7_9BACT</name>
<feature type="compositionally biased region" description="Gly residues" evidence="1">
    <location>
        <begin position="703"/>
        <end position="713"/>
    </location>
</feature>
<reference evidence="4" key="1">
    <citation type="submission" date="2018-11" db="EMBL/GenBank/DDBJ databases">
        <title>Chitinophaga lutea sp.nov., isolate from arsenic contaminated soil.</title>
        <authorList>
            <person name="Zong Y."/>
        </authorList>
    </citation>
    <scope>NUCLEOTIDE SEQUENCE [LARGE SCALE GENOMIC DNA]</scope>
    <source>
        <strain evidence="4">YLT18</strain>
    </source>
</reference>
<feature type="compositionally biased region" description="Gly residues" evidence="1">
    <location>
        <begin position="610"/>
        <end position="627"/>
    </location>
</feature>
<evidence type="ECO:0000313" key="3">
    <source>
        <dbReference type="EMBL" id="RPD39759.1"/>
    </source>
</evidence>
<proteinExistence type="predicted"/>
<feature type="chain" id="PRO_5018098358" evidence="2">
    <location>
        <begin position="19"/>
        <end position="713"/>
    </location>
</feature>
<organism evidence="3 4">
    <name type="scientific">Chitinophaga barathri</name>
    <dbReference type="NCBI Taxonomy" id="1647451"/>
    <lineage>
        <taxon>Bacteria</taxon>
        <taxon>Pseudomonadati</taxon>
        <taxon>Bacteroidota</taxon>
        <taxon>Chitinophagia</taxon>
        <taxon>Chitinophagales</taxon>
        <taxon>Chitinophagaceae</taxon>
        <taxon>Chitinophaga</taxon>
    </lineage>
</organism>
<protein>
    <submittedName>
        <fullName evidence="3">Carbohydrate-binding family V/XII</fullName>
    </submittedName>
</protein>
<feature type="compositionally biased region" description="Polar residues" evidence="1">
    <location>
        <begin position="232"/>
        <end position="241"/>
    </location>
</feature>
<evidence type="ECO:0000256" key="2">
    <source>
        <dbReference type="SAM" id="SignalP"/>
    </source>
</evidence>
<dbReference type="AlphaFoldDB" id="A0A3N4MJA7"/>
<evidence type="ECO:0000256" key="1">
    <source>
        <dbReference type="SAM" id="MobiDB-lite"/>
    </source>
</evidence>
<gene>
    <name evidence="3" type="ORF">EG028_19170</name>
</gene>
<feature type="region of interest" description="Disordered" evidence="1">
    <location>
        <begin position="227"/>
        <end position="250"/>
    </location>
</feature>
<keyword evidence="4" id="KW-1185">Reference proteome</keyword>
<sequence>MKHPIFVLLLLCSLPVFAQDNWPRQMPVAGGGKIIIYQPQPESLEGDKVHARAAVSVTQNASAEPVFGVIWCDAWLETDKNSRTAALTNIKVTDAKFPEDKADDAQIAKLKALLEKEVPGWHIVISLDELTTTLQQEVQDKDAPLNNAPPDIIYRDGPSLLVVLDGSPVIKDDKQVKMKRVMNSPFLIVEDGKKYYLYAGKYWYASSEVLSGWTYVSSLPSKIRQLDEQMKKQQASAQQGTTDKDQGFSSPPAIIVATKPTELIQSKGAATYAVVQGTDLLYCNNSNDDIFRDVNSQKVYVLLGGRWFSAASLNGPWEYVAADKLPAEFAKIPEGSPKDGVLSSVAGTDAAKEAVMDAQIPQTAKVDRKKATTTVTYDGAPKFEPIEGTSLSVAVNTSTTVLKDATGYYAVENGVWFQSANPTGPWAPATERPKDVSKIPPSNQAYNVKYVYIYDSTPEYVYMGYTPGYTGCYVYGPTLVYGTGYPYVPWIGTMYYPRPVTWGFGMHYNPWTGFSFSIGFSTGIFSFGMTFGGFGGWWGPAYYRPPYRPFYGPMYGRGPVVIDNRHINNININNNLYNRQNNVVTRDVNRGALGNRGGGVQNPNLANRPGAGGGGIQNRPGAGGGGVRNPNLTREAPRANVPNNVFGDRDGNVFQRDNNGGWNQRQNHSWQPASQNHQAQMNRDWQSRNRSFNRSQTSRQFNRGGGGGGRFRR</sequence>
<feature type="signal peptide" evidence="2">
    <location>
        <begin position="1"/>
        <end position="18"/>
    </location>
</feature>
<keyword evidence="2" id="KW-0732">Signal</keyword>
<dbReference type="OrthoDB" id="617622at2"/>
<feature type="compositionally biased region" description="Polar residues" evidence="1">
    <location>
        <begin position="655"/>
        <end position="701"/>
    </location>
</feature>
<dbReference type="EMBL" id="RMBX01000010">
    <property type="protein sequence ID" value="RPD39759.1"/>
    <property type="molecule type" value="Genomic_DNA"/>
</dbReference>
<accession>A0A3N4MJA7</accession>
<comment type="caution">
    <text evidence="3">The sequence shown here is derived from an EMBL/GenBank/DDBJ whole genome shotgun (WGS) entry which is preliminary data.</text>
</comment>